<sequence>MRANRIGLGAAMALCLAGCAYGRIDRLPEEMVARPEENRDLVAAILAGDGERADYLLSTGADVDQRGAGGATPLIAAAATGSRALAARLLDLGADSAAADDTGRNALAHALERDDEPMVMLLVEYARQNY</sequence>
<keyword evidence="5" id="KW-1185">Reference proteome</keyword>
<comment type="caution">
    <text evidence="4">The sequence shown here is derived from an EMBL/GenBank/DDBJ whole genome shotgun (WGS) entry which is preliminary data.</text>
</comment>
<dbReference type="SMART" id="SM00248">
    <property type="entry name" value="ANK"/>
    <property type="match status" value="3"/>
</dbReference>
<keyword evidence="2 3" id="KW-0040">ANK repeat</keyword>
<protein>
    <recommendedName>
        <fullName evidence="6">Ankyrin repeat domain-containing protein</fullName>
    </recommendedName>
</protein>
<dbReference type="AlphaFoldDB" id="A0A844YH16"/>
<dbReference type="RefSeq" id="WP_160673415.1">
    <property type="nucleotide sequence ID" value="NZ_WTYN01000001.1"/>
</dbReference>
<proteinExistence type="predicted"/>
<evidence type="ECO:0000256" key="1">
    <source>
        <dbReference type="ARBA" id="ARBA00022737"/>
    </source>
</evidence>
<dbReference type="PROSITE" id="PS50088">
    <property type="entry name" value="ANK_REPEAT"/>
    <property type="match status" value="1"/>
</dbReference>
<dbReference type="InterPro" id="IPR036770">
    <property type="entry name" value="Ankyrin_rpt-contain_sf"/>
</dbReference>
<keyword evidence="1" id="KW-0677">Repeat</keyword>
<gene>
    <name evidence="4" type="ORF">GRI48_07375</name>
</gene>
<evidence type="ECO:0008006" key="6">
    <source>
        <dbReference type="Google" id="ProtNLM"/>
    </source>
</evidence>
<dbReference type="SUPFAM" id="SSF48403">
    <property type="entry name" value="Ankyrin repeat"/>
    <property type="match status" value="1"/>
</dbReference>
<evidence type="ECO:0000256" key="3">
    <source>
        <dbReference type="PROSITE-ProRule" id="PRU00023"/>
    </source>
</evidence>
<evidence type="ECO:0000256" key="2">
    <source>
        <dbReference type="ARBA" id="ARBA00023043"/>
    </source>
</evidence>
<reference evidence="4 5" key="1">
    <citation type="submission" date="2019-12" db="EMBL/GenBank/DDBJ databases">
        <title>Genomic-based taxomic classification of the family Erythrobacteraceae.</title>
        <authorList>
            <person name="Xu L."/>
        </authorList>
    </citation>
    <scope>NUCLEOTIDE SEQUENCE [LARGE SCALE GENOMIC DNA]</scope>
    <source>
        <strain evidence="4 5">MCCC 1A09965</strain>
    </source>
</reference>
<accession>A0A844YH16</accession>
<dbReference type="InterPro" id="IPR002110">
    <property type="entry name" value="Ankyrin_rpt"/>
</dbReference>
<feature type="repeat" description="ANK" evidence="3">
    <location>
        <begin position="69"/>
        <end position="101"/>
    </location>
</feature>
<dbReference type="EMBL" id="WTYN01000001">
    <property type="protein sequence ID" value="MXO62825.1"/>
    <property type="molecule type" value="Genomic_DNA"/>
</dbReference>
<dbReference type="PROSITE" id="PS50297">
    <property type="entry name" value="ANK_REP_REGION"/>
    <property type="match status" value="1"/>
</dbReference>
<name>A0A844YH16_9SPHN</name>
<dbReference type="Gene3D" id="1.25.40.20">
    <property type="entry name" value="Ankyrin repeat-containing domain"/>
    <property type="match status" value="1"/>
</dbReference>
<dbReference type="Pfam" id="PF12796">
    <property type="entry name" value="Ank_2"/>
    <property type="match status" value="1"/>
</dbReference>
<evidence type="ECO:0000313" key="5">
    <source>
        <dbReference type="Proteomes" id="UP000445582"/>
    </source>
</evidence>
<dbReference type="Proteomes" id="UP000445582">
    <property type="component" value="Unassembled WGS sequence"/>
</dbReference>
<dbReference type="PANTHER" id="PTHR24171">
    <property type="entry name" value="ANKYRIN REPEAT DOMAIN-CONTAINING PROTEIN 39-RELATED"/>
    <property type="match status" value="1"/>
</dbReference>
<organism evidence="4 5">
    <name type="scientific">Qipengyuania oceanensis</name>
    <dbReference type="NCBI Taxonomy" id="1463597"/>
    <lineage>
        <taxon>Bacteria</taxon>
        <taxon>Pseudomonadati</taxon>
        <taxon>Pseudomonadota</taxon>
        <taxon>Alphaproteobacteria</taxon>
        <taxon>Sphingomonadales</taxon>
        <taxon>Erythrobacteraceae</taxon>
        <taxon>Qipengyuania</taxon>
    </lineage>
</organism>
<evidence type="ECO:0000313" key="4">
    <source>
        <dbReference type="EMBL" id="MXO62825.1"/>
    </source>
</evidence>